<dbReference type="SMART" id="SM01127">
    <property type="entry name" value="DDHD"/>
    <property type="match status" value="1"/>
</dbReference>
<dbReference type="AlphaFoldDB" id="A0A177WIU0"/>
<dbReference type="PANTHER" id="PTHR23509">
    <property type="entry name" value="PA-PL1 PHOSPHOLIPASE FAMILY"/>
    <property type="match status" value="1"/>
</dbReference>
<feature type="domain" description="DDHD" evidence="2">
    <location>
        <begin position="212"/>
        <end position="397"/>
    </location>
</feature>
<reference evidence="3 4" key="2">
    <citation type="submission" date="2016-05" db="EMBL/GenBank/DDBJ databases">
        <title>Lineage-specific infection strategies underlie the spectrum of fungal disease in amphibians.</title>
        <authorList>
            <person name="Cuomo C.A."/>
            <person name="Farrer R.A."/>
            <person name="James T."/>
            <person name="Longcore J."/>
            <person name="Birren B."/>
        </authorList>
    </citation>
    <scope>NUCLEOTIDE SEQUENCE [LARGE SCALE GENOMIC DNA]</scope>
    <source>
        <strain evidence="3 4">JEL423</strain>
    </source>
</reference>
<evidence type="ECO:0000259" key="2">
    <source>
        <dbReference type="PROSITE" id="PS51043"/>
    </source>
</evidence>
<accession>A0A177WIU0</accession>
<dbReference type="InterPro" id="IPR029058">
    <property type="entry name" value="AB_hydrolase_fold"/>
</dbReference>
<gene>
    <name evidence="3" type="ORF">BDEG_23417</name>
</gene>
<protein>
    <recommendedName>
        <fullName evidence="2">DDHD domain-containing protein</fullName>
    </recommendedName>
</protein>
<feature type="compositionally biased region" description="Basic and acidic residues" evidence="1">
    <location>
        <begin position="410"/>
        <end position="424"/>
    </location>
</feature>
<dbReference type="SUPFAM" id="SSF53474">
    <property type="entry name" value="alpha/beta-Hydrolases"/>
    <property type="match status" value="1"/>
</dbReference>
<dbReference type="STRING" id="403673.A0A177WIU0"/>
<organism evidence="3 4">
    <name type="scientific">Batrachochytrium dendrobatidis (strain JEL423)</name>
    <dbReference type="NCBI Taxonomy" id="403673"/>
    <lineage>
        <taxon>Eukaryota</taxon>
        <taxon>Fungi</taxon>
        <taxon>Fungi incertae sedis</taxon>
        <taxon>Chytridiomycota</taxon>
        <taxon>Chytridiomycota incertae sedis</taxon>
        <taxon>Chytridiomycetes</taxon>
        <taxon>Rhizophydiales</taxon>
        <taxon>Rhizophydiales incertae sedis</taxon>
        <taxon>Batrachochytrium</taxon>
    </lineage>
</organism>
<dbReference type="VEuPathDB" id="FungiDB:BDEG_23417"/>
<dbReference type="PANTHER" id="PTHR23509:SF10">
    <property type="entry name" value="LD21067P"/>
    <property type="match status" value="1"/>
</dbReference>
<proteinExistence type="predicted"/>
<dbReference type="InterPro" id="IPR058055">
    <property type="entry name" value="PA-PLA1"/>
</dbReference>
<dbReference type="PROSITE" id="PS51043">
    <property type="entry name" value="DDHD"/>
    <property type="match status" value="1"/>
</dbReference>
<name>A0A177WIU0_BATDL</name>
<dbReference type="GO" id="GO:0004620">
    <property type="term" value="F:phospholipase activity"/>
    <property type="evidence" value="ECO:0007669"/>
    <property type="project" value="TreeGrafter"/>
</dbReference>
<dbReference type="Proteomes" id="UP000077115">
    <property type="component" value="Unassembled WGS sequence"/>
</dbReference>
<dbReference type="GO" id="GO:0005737">
    <property type="term" value="C:cytoplasm"/>
    <property type="evidence" value="ECO:0007669"/>
    <property type="project" value="TreeGrafter"/>
</dbReference>
<evidence type="ECO:0000313" key="4">
    <source>
        <dbReference type="Proteomes" id="UP000077115"/>
    </source>
</evidence>
<dbReference type="eggNOG" id="KOG2308">
    <property type="taxonomic scope" value="Eukaryota"/>
</dbReference>
<dbReference type="InterPro" id="IPR004177">
    <property type="entry name" value="DDHD_dom"/>
</dbReference>
<evidence type="ECO:0000313" key="3">
    <source>
        <dbReference type="EMBL" id="OAJ39584.1"/>
    </source>
</evidence>
<evidence type="ECO:0000256" key="1">
    <source>
        <dbReference type="SAM" id="MobiDB-lite"/>
    </source>
</evidence>
<dbReference type="GO" id="GO:0046872">
    <property type="term" value="F:metal ion binding"/>
    <property type="evidence" value="ECO:0007669"/>
    <property type="project" value="InterPro"/>
</dbReference>
<dbReference type="Pfam" id="PF02862">
    <property type="entry name" value="DDHD"/>
    <property type="match status" value="1"/>
</dbReference>
<dbReference type="OrthoDB" id="431378at2759"/>
<dbReference type="EMBL" id="DS022303">
    <property type="protein sequence ID" value="OAJ39584.1"/>
    <property type="molecule type" value="Genomic_DNA"/>
</dbReference>
<feature type="region of interest" description="Disordered" evidence="1">
    <location>
        <begin position="678"/>
        <end position="703"/>
    </location>
</feature>
<feature type="region of interest" description="Disordered" evidence="1">
    <location>
        <begin position="393"/>
        <end position="431"/>
    </location>
</feature>
<reference evidence="3 4" key="1">
    <citation type="submission" date="2006-10" db="EMBL/GenBank/DDBJ databases">
        <title>The Genome Sequence of Batrachochytrium dendrobatidis JEL423.</title>
        <authorList>
            <consortium name="The Broad Institute Genome Sequencing Platform"/>
            <person name="Birren B."/>
            <person name="Lander E."/>
            <person name="Galagan J."/>
            <person name="Cuomo C."/>
            <person name="Devon K."/>
            <person name="Jaffe D."/>
            <person name="Butler J."/>
            <person name="Alvarez P."/>
            <person name="Gnerre S."/>
            <person name="Grabherr M."/>
            <person name="Kleber M."/>
            <person name="Mauceli E."/>
            <person name="Brockman W."/>
            <person name="Young S."/>
            <person name="LaButti K."/>
            <person name="Sykes S."/>
            <person name="DeCaprio D."/>
            <person name="Crawford M."/>
            <person name="Koehrsen M."/>
            <person name="Engels R."/>
            <person name="Montgomery P."/>
            <person name="Pearson M."/>
            <person name="Howarth C."/>
            <person name="Larson L."/>
            <person name="White J."/>
            <person name="O'Leary S."/>
            <person name="Kodira C."/>
            <person name="Zeng Q."/>
            <person name="Yandava C."/>
            <person name="Alvarado L."/>
            <person name="Longcore J."/>
            <person name="James T."/>
        </authorList>
    </citation>
    <scope>NUCLEOTIDE SEQUENCE [LARGE SCALE GENOMIC DNA]</scope>
    <source>
        <strain evidence="3 4">JEL423</strain>
    </source>
</reference>
<sequence>MGQQWEGTGRFVENSSLRRTCEETALEEFIDKSLNVEWIGVEWHSVLHGLDTVDRRIKTITLPTCSILRQINNNILADVLYYFTSFHGQTLVDIVTKSLNAAHAAFMKKYPDFKGKVALVCHSLGGIITYDILAHQPGAPWEHWRQQQKQRSHKYSAPVSKQTPDAHQLQDESKVLRSISPANDKIQKNSQYSSQVAGSHHETHFEIIYPRLDFTPALLFTLGSPLPAVLVMRGQSLHHYRISKKIKFLNIFHLYDPMAYRMEPLLDERYIEISPVLLERPSSNRAFQLSYYQELISAYLPDLSAMRSGVRVPTFADLPSIPYMNVTGSLPSLTLPTFSSLALPNVSLPTINLPLPVLPSIPALTRAREQLSVMYDSMVSNWAGEEDLSLTSHKRKRSFGETCASEDDDDQKRSEFRNSDEPKSPCHKKQLVEKAANGSVVWRQSLAKNDSKTDVQVIEHDEMEQNTSDQCDTAHEDDVCSKTETEHTLFRFIRTPISKLGRDPSKASSLTQCHDDNDQSHISSEVFPQSEKQPMVTLTEQSAINASAPSQSTFTFTAAVEDFTDMLRRSFSSSSTLSPTLPKTSPICASTPLQHQPVSEKAIPITQSQHDCADTADKCNQSHATEAFFEPQPISPKRLSKSAQTKAHRATTVISNVRKMGDKLTAELVAAAKQTQRTMELESGVEDGSDILPESNIDSEGGNDEIDGAESDHCEDTLKDATSQRHALNSHTKRKYVPAERLDFFVQETVIDNMVHQYLVGMKAHFGYWTSKDMMYRVLKELDSTPN</sequence>